<keyword evidence="5" id="KW-0251">Elongation factor</keyword>
<name>A0A9W4SED9_9GLOM</name>
<comment type="similarity">
    <text evidence="2">Belongs to the TRAFAC class translation factor GTPase superfamily. Classic translation factor GTPase family. EF-Tu/EF-1A subfamily.</text>
</comment>
<keyword evidence="6" id="KW-0648">Protein biosynthesis</keyword>
<evidence type="ECO:0000256" key="8">
    <source>
        <dbReference type="ARBA" id="ARBA00023134"/>
    </source>
</evidence>
<evidence type="ECO:0000259" key="9">
    <source>
        <dbReference type="PROSITE" id="PS51722"/>
    </source>
</evidence>
<dbReference type="AlphaFoldDB" id="A0A9W4SED9"/>
<evidence type="ECO:0000256" key="2">
    <source>
        <dbReference type="ARBA" id="ARBA00007249"/>
    </source>
</evidence>
<dbReference type="GO" id="GO:0005739">
    <property type="term" value="C:mitochondrion"/>
    <property type="evidence" value="ECO:0007669"/>
    <property type="project" value="UniProtKB-SubCell"/>
</dbReference>
<evidence type="ECO:0000256" key="1">
    <source>
        <dbReference type="ARBA" id="ARBA00004173"/>
    </source>
</evidence>
<keyword evidence="11" id="KW-1185">Reference proteome</keyword>
<dbReference type="PANTHER" id="PTHR43721:SF36">
    <property type="entry name" value="ELONGATION FACTOR TU, MITOCHONDRIAL"/>
    <property type="match status" value="1"/>
</dbReference>
<dbReference type="GO" id="GO:0003924">
    <property type="term" value="F:GTPase activity"/>
    <property type="evidence" value="ECO:0007669"/>
    <property type="project" value="InterPro"/>
</dbReference>
<dbReference type="GO" id="GO:0003723">
    <property type="term" value="F:RNA binding"/>
    <property type="evidence" value="ECO:0007669"/>
    <property type="project" value="InterPro"/>
</dbReference>
<dbReference type="SUPFAM" id="SSF52540">
    <property type="entry name" value="P-loop containing nucleoside triphosphate hydrolases"/>
    <property type="match status" value="1"/>
</dbReference>
<keyword evidence="7" id="KW-0496">Mitochondrion</keyword>
<comment type="subcellular location">
    <subcellularLocation>
        <location evidence="1">Mitochondrion</location>
    </subcellularLocation>
</comment>
<dbReference type="Gene3D" id="3.40.50.300">
    <property type="entry name" value="P-loop containing nucleotide triphosphate hydrolases"/>
    <property type="match status" value="2"/>
</dbReference>
<dbReference type="PROSITE" id="PS51722">
    <property type="entry name" value="G_TR_2"/>
    <property type="match status" value="1"/>
</dbReference>
<dbReference type="GO" id="GO:0003746">
    <property type="term" value="F:translation elongation factor activity"/>
    <property type="evidence" value="ECO:0007669"/>
    <property type="project" value="UniProtKB-KW"/>
</dbReference>
<gene>
    <name evidence="10" type="ORF">FWILDA_LOCUS1393</name>
</gene>
<dbReference type="Pfam" id="PF03144">
    <property type="entry name" value="GTP_EFTU_D2"/>
    <property type="match status" value="1"/>
</dbReference>
<dbReference type="InterPro" id="IPR009000">
    <property type="entry name" value="Transl_B-barrel_sf"/>
</dbReference>
<organism evidence="10 11">
    <name type="scientific">Funneliformis geosporum</name>
    <dbReference type="NCBI Taxonomy" id="1117311"/>
    <lineage>
        <taxon>Eukaryota</taxon>
        <taxon>Fungi</taxon>
        <taxon>Fungi incertae sedis</taxon>
        <taxon>Mucoromycota</taxon>
        <taxon>Glomeromycotina</taxon>
        <taxon>Glomeromycetes</taxon>
        <taxon>Glomerales</taxon>
        <taxon>Glomeraceae</taxon>
        <taxon>Funneliformis</taxon>
    </lineage>
</organism>
<comment type="caution">
    <text evidence="10">The sequence shown here is derived from an EMBL/GenBank/DDBJ whole genome shotgun (WGS) entry which is preliminary data.</text>
</comment>
<dbReference type="CDD" id="cd03697">
    <property type="entry name" value="EFTU_II"/>
    <property type="match status" value="1"/>
</dbReference>
<dbReference type="SUPFAM" id="SSF50447">
    <property type="entry name" value="Translation proteins"/>
    <property type="match status" value="1"/>
</dbReference>
<keyword evidence="4" id="KW-0547">Nucleotide-binding</keyword>
<dbReference type="InterPro" id="IPR023584">
    <property type="entry name" value="Ribosome_recyc_fac_dom"/>
</dbReference>
<dbReference type="InterPro" id="IPR009001">
    <property type="entry name" value="Transl_elong_EF1A/Init_IF2_C"/>
</dbReference>
<dbReference type="InterPro" id="IPR000795">
    <property type="entry name" value="T_Tr_GTP-bd_dom"/>
</dbReference>
<evidence type="ECO:0000256" key="6">
    <source>
        <dbReference type="ARBA" id="ARBA00022917"/>
    </source>
</evidence>
<evidence type="ECO:0000256" key="5">
    <source>
        <dbReference type="ARBA" id="ARBA00022768"/>
    </source>
</evidence>
<protein>
    <recommendedName>
        <fullName evidence="3">Elongation factor Tu, mitochondrial</fullName>
    </recommendedName>
</protein>
<evidence type="ECO:0000313" key="10">
    <source>
        <dbReference type="EMBL" id="CAI2164094.1"/>
    </source>
</evidence>
<dbReference type="Pfam" id="PF00009">
    <property type="entry name" value="GTP_EFTU"/>
    <property type="match status" value="1"/>
</dbReference>
<dbReference type="InterPro" id="IPR004160">
    <property type="entry name" value="Transl_elong_EFTu/EF1A_C"/>
</dbReference>
<accession>A0A9W4SED9</accession>
<dbReference type="EMBL" id="CAMKVN010000131">
    <property type="protein sequence ID" value="CAI2164094.1"/>
    <property type="molecule type" value="Genomic_DNA"/>
</dbReference>
<dbReference type="Gene3D" id="2.40.30.10">
    <property type="entry name" value="Translation factors"/>
    <property type="match status" value="2"/>
</dbReference>
<dbReference type="OrthoDB" id="2067at2759"/>
<dbReference type="FunFam" id="2.40.30.10:FF:000001">
    <property type="entry name" value="Elongation factor Tu"/>
    <property type="match status" value="1"/>
</dbReference>
<dbReference type="Gene3D" id="3.30.1360.40">
    <property type="match status" value="1"/>
</dbReference>
<evidence type="ECO:0000256" key="7">
    <source>
        <dbReference type="ARBA" id="ARBA00023128"/>
    </source>
</evidence>
<dbReference type="SUPFAM" id="SSF74982">
    <property type="entry name" value="Small protein B (SmpB)"/>
    <property type="match status" value="1"/>
</dbReference>
<feature type="domain" description="Tr-type G" evidence="9">
    <location>
        <begin position="51"/>
        <end position="172"/>
    </location>
</feature>
<keyword evidence="8" id="KW-0342">GTP-binding</keyword>
<dbReference type="PANTHER" id="PTHR43721">
    <property type="entry name" value="ELONGATION FACTOR TU-RELATED"/>
    <property type="match status" value="1"/>
</dbReference>
<dbReference type="InterPro" id="IPR027417">
    <property type="entry name" value="P-loop_NTPase"/>
</dbReference>
<dbReference type="Gene3D" id="2.40.280.10">
    <property type="match status" value="1"/>
</dbReference>
<dbReference type="Pfam" id="PF01765">
    <property type="entry name" value="RRF"/>
    <property type="match status" value="1"/>
</dbReference>
<dbReference type="Gene3D" id="1.10.132.20">
    <property type="entry name" value="Ribosome-recycling factor"/>
    <property type="match status" value="1"/>
</dbReference>
<dbReference type="GO" id="GO:0070125">
    <property type="term" value="P:mitochondrial translational elongation"/>
    <property type="evidence" value="ECO:0007669"/>
    <property type="project" value="TreeGrafter"/>
</dbReference>
<reference evidence="10" key="1">
    <citation type="submission" date="2022-08" db="EMBL/GenBank/DDBJ databases">
        <authorList>
            <person name="Kallberg Y."/>
            <person name="Tangrot J."/>
            <person name="Rosling A."/>
        </authorList>
    </citation>
    <scope>NUCLEOTIDE SEQUENCE</scope>
    <source>
        <strain evidence="10">Wild A</strain>
    </source>
</reference>
<sequence>MAEKVAQKFDRSKPHISIGGIGHVDHGKTTLIAAITKYLAEKGQAKFKDYGHADYIKNMITGAAQMDGAIVVVAASDSVMDQTKEHLLLAKQVGIKYLVIFINKADVSDTETMDLTEMDIRENLAKHGFDKDNTPVIRGSALCALEGKKPEIGRESLAKLLEVVDNYIPTPQRNLDAPFKMYIEDVFTISGRGTVVTGKVEQGILKKGEEVEISGLGSAAIKTTVTGIEMYHKELDEARAGDDAGINLRGVKRENVKRGQLLSRPSKSGENKPCNKFIAKAYILSKEERGRHTSFQSGYCPQFYFGTADTTGRITLVKENEENTEDKDKVVEPGSTVTFRVELIKPVVIKEKQDFIIREGGNTVTMEKKLISQAKKNLRDYKIIESFIAGIVLTGNEIKSLRNYQSSINEAYVFPQQQELYIINMHVAAYKYSHAVNLAQNHDTRRRRKLLLKKKEINKIIGQAKAKSYVIIPLKLFFNDREAIKRKKIEQLEKRLQIFTSELEKIRSNRISLELIGGLMVEYQGEKKMIKSLASLRVSPSHELIVRAFDSKLVPLISKVILNNQLGYKVERSTKEEIYFTLLPTTAEIREGLIRNVKMITEEGKKSFRLIHQDIKKSLKEDKGLSQDQKRSYEKQSDKLIKDYQDRLVLAEEKKIRELNS</sequence>
<dbReference type="InterPro" id="IPR000037">
    <property type="entry name" value="SsrA-bd_prot"/>
</dbReference>
<dbReference type="InterPro" id="IPR033720">
    <property type="entry name" value="EFTU_2"/>
</dbReference>
<dbReference type="PROSITE" id="PS01317">
    <property type="entry name" value="SSRP"/>
    <property type="match status" value="1"/>
</dbReference>
<dbReference type="InterPro" id="IPR036191">
    <property type="entry name" value="RRF_sf"/>
</dbReference>
<dbReference type="GO" id="GO:0005525">
    <property type="term" value="F:GTP binding"/>
    <property type="evidence" value="ECO:0007669"/>
    <property type="project" value="UniProtKB-KW"/>
</dbReference>
<dbReference type="SUPFAM" id="SSF50465">
    <property type="entry name" value="EF-Tu/eEF-1alpha/eIF2-gamma C-terminal domain"/>
    <property type="match status" value="1"/>
</dbReference>
<dbReference type="InterPro" id="IPR023620">
    <property type="entry name" value="SmpB"/>
</dbReference>
<evidence type="ECO:0000256" key="4">
    <source>
        <dbReference type="ARBA" id="ARBA00022741"/>
    </source>
</evidence>
<dbReference type="InterPro" id="IPR020081">
    <property type="entry name" value="SsrA-bd_prot_CS"/>
</dbReference>
<dbReference type="Pfam" id="PF01668">
    <property type="entry name" value="SmpB"/>
    <property type="match status" value="1"/>
</dbReference>
<dbReference type="InterPro" id="IPR004161">
    <property type="entry name" value="EFTu-like_2"/>
</dbReference>
<dbReference type="InterPro" id="IPR050055">
    <property type="entry name" value="EF-Tu_GTPase"/>
</dbReference>
<evidence type="ECO:0000256" key="3">
    <source>
        <dbReference type="ARBA" id="ARBA00017898"/>
    </source>
</evidence>
<dbReference type="Pfam" id="PF03143">
    <property type="entry name" value="GTP_EFTU_D3"/>
    <property type="match status" value="1"/>
</dbReference>
<evidence type="ECO:0000313" key="11">
    <source>
        <dbReference type="Proteomes" id="UP001153678"/>
    </source>
</evidence>
<dbReference type="Proteomes" id="UP001153678">
    <property type="component" value="Unassembled WGS sequence"/>
</dbReference>
<proteinExistence type="inferred from homology"/>
<dbReference type="SUPFAM" id="SSF55194">
    <property type="entry name" value="Ribosome recycling factor, RRF"/>
    <property type="match status" value="1"/>
</dbReference>